<dbReference type="InterPro" id="IPR016039">
    <property type="entry name" value="Thiolase-like"/>
</dbReference>
<evidence type="ECO:0000313" key="12">
    <source>
        <dbReference type="EMBL" id="SCL53994.1"/>
    </source>
</evidence>
<dbReference type="FunFam" id="3.40.366.10:FF:000002">
    <property type="entry name" value="Probable polyketide synthase 2"/>
    <property type="match status" value="1"/>
</dbReference>
<evidence type="ECO:0000259" key="9">
    <source>
        <dbReference type="PROSITE" id="PS50075"/>
    </source>
</evidence>
<dbReference type="Pfam" id="PF08990">
    <property type="entry name" value="Docking"/>
    <property type="match status" value="1"/>
</dbReference>
<dbReference type="GO" id="GO:0006633">
    <property type="term" value="P:fatty acid biosynthetic process"/>
    <property type="evidence" value="ECO:0007669"/>
    <property type="project" value="InterPro"/>
</dbReference>
<dbReference type="InterPro" id="IPR055123">
    <property type="entry name" value="SpnB-like_Rossmann"/>
</dbReference>
<dbReference type="Pfam" id="PF00698">
    <property type="entry name" value="Acyl_transf_1"/>
    <property type="match status" value="1"/>
</dbReference>
<comment type="caution">
    <text evidence="8">Lacks conserved residue(s) required for the propagation of feature annotation.</text>
</comment>
<feature type="domain" description="Ketosynthase family 3 (KS3)" evidence="10">
    <location>
        <begin position="37"/>
        <end position="451"/>
    </location>
</feature>
<keyword evidence="5" id="KW-0045">Antibiotic biosynthesis</keyword>
<keyword evidence="7" id="KW-0012">Acyltransferase</keyword>
<dbReference type="InterPro" id="IPR015083">
    <property type="entry name" value="NorB/c/GfsB-D-like_docking"/>
</dbReference>
<protein>
    <submittedName>
        <fullName evidence="12">Acyl transferase domain-containing protein</fullName>
    </submittedName>
</protein>
<reference evidence="13" key="1">
    <citation type="submission" date="2016-06" db="EMBL/GenBank/DDBJ databases">
        <authorList>
            <person name="Varghese N."/>
            <person name="Submissions Spin"/>
        </authorList>
    </citation>
    <scope>NUCLEOTIDE SEQUENCE [LARGE SCALE GENOMIC DNA]</scope>
    <source>
        <strain evidence="13">DSM 44814</strain>
    </source>
</reference>
<dbReference type="InterPro" id="IPR020806">
    <property type="entry name" value="PKS_PP-bd"/>
</dbReference>
<keyword evidence="2" id="KW-0596">Phosphopantetheine</keyword>
<evidence type="ECO:0000313" key="13">
    <source>
        <dbReference type="Proteomes" id="UP000199696"/>
    </source>
</evidence>
<dbReference type="CDD" id="cd08956">
    <property type="entry name" value="KR_3_FAS_SDR_x"/>
    <property type="match status" value="1"/>
</dbReference>
<dbReference type="SMART" id="SM00822">
    <property type="entry name" value="PKS_KR"/>
    <property type="match status" value="1"/>
</dbReference>
<dbReference type="Pfam" id="PF21089">
    <property type="entry name" value="PKS_DH_N"/>
    <property type="match status" value="1"/>
</dbReference>
<dbReference type="Pfam" id="PF02801">
    <property type="entry name" value="Ketoacyl-synt_C"/>
    <property type="match status" value="1"/>
</dbReference>
<evidence type="ECO:0000256" key="8">
    <source>
        <dbReference type="PROSITE-ProRule" id="PRU01363"/>
    </source>
</evidence>
<feature type="region of interest" description="C-terminal hotdog fold" evidence="8">
    <location>
        <begin position="1075"/>
        <end position="1254"/>
    </location>
</feature>
<dbReference type="FunFam" id="3.40.47.10:FF:000019">
    <property type="entry name" value="Polyketide synthase type I"/>
    <property type="match status" value="1"/>
</dbReference>
<accession>A0A1C6UJ61</accession>
<evidence type="ECO:0000259" key="10">
    <source>
        <dbReference type="PROSITE" id="PS52004"/>
    </source>
</evidence>
<dbReference type="SUPFAM" id="SSF51735">
    <property type="entry name" value="NAD(P)-binding Rossmann-fold domains"/>
    <property type="match status" value="2"/>
</dbReference>
<dbReference type="InterPro" id="IPR050091">
    <property type="entry name" value="PKS_NRPS_Biosynth_Enz"/>
</dbReference>
<dbReference type="InterPro" id="IPR018201">
    <property type="entry name" value="Ketoacyl_synth_AS"/>
</dbReference>
<dbReference type="Pfam" id="PF16197">
    <property type="entry name" value="KAsynt_C_assoc"/>
    <property type="match status" value="1"/>
</dbReference>
<dbReference type="InterPro" id="IPR020841">
    <property type="entry name" value="PKS_Beta-ketoAc_synthase_dom"/>
</dbReference>
<dbReference type="EMBL" id="FMHY01000002">
    <property type="protein sequence ID" value="SCL53994.1"/>
    <property type="molecule type" value="Genomic_DNA"/>
</dbReference>
<dbReference type="InterPro" id="IPR032821">
    <property type="entry name" value="PKS_assoc"/>
</dbReference>
<feature type="domain" description="PKS/mFAS DH" evidence="11">
    <location>
        <begin position="923"/>
        <end position="1254"/>
    </location>
</feature>
<comment type="cofactor">
    <cofactor evidence="1">
        <name>pantetheine 4'-phosphate</name>
        <dbReference type="ChEBI" id="CHEBI:47942"/>
    </cofactor>
</comment>
<dbReference type="PROSITE" id="PS00012">
    <property type="entry name" value="PHOSPHOPANTETHEINE"/>
    <property type="match status" value="1"/>
</dbReference>
<dbReference type="SUPFAM" id="SSF47336">
    <property type="entry name" value="ACP-like"/>
    <property type="match status" value="1"/>
</dbReference>
<dbReference type="STRING" id="227316.GA0070604_2899"/>
<dbReference type="PROSITE" id="PS52019">
    <property type="entry name" value="PKS_MFAS_DH"/>
    <property type="match status" value="1"/>
</dbReference>
<dbReference type="Pfam" id="PF08659">
    <property type="entry name" value="KR"/>
    <property type="match status" value="1"/>
</dbReference>
<dbReference type="Pfam" id="PF22953">
    <property type="entry name" value="SpnB_Rossmann"/>
    <property type="match status" value="1"/>
</dbReference>
<dbReference type="InterPro" id="IPR009081">
    <property type="entry name" value="PP-bd_ACP"/>
</dbReference>
<keyword evidence="3" id="KW-0597">Phosphoprotein</keyword>
<dbReference type="InterPro" id="IPR006162">
    <property type="entry name" value="Ppantetheine_attach_site"/>
</dbReference>
<feature type="region of interest" description="N-terminal hotdog fold" evidence="8">
    <location>
        <begin position="923"/>
        <end position="1048"/>
    </location>
</feature>
<dbReference type="SMART" id="SM00825">
    <property type="entry name" value="PKS_KS"/>
    <property type="match status" value="1"/>
</dbReference>
<evidence type="ECO:0000259" key="11">
    <source>
        <dbReference type="PROSITE" id="PS52019"/>
    </source>
</evidence>
<organism evidence="12 13">
    <name type="scientific">Micromonospora eburnea</name>
    <dbReference type="NCBI Taxonomy" id="227316"/>
    <lineage>
        <taxon>Bacteria</taxon>
        <taxon>Bacillati</taxon>
        <taxon>Actinomycetota</taxon>
        <taxon>Actinomycetes</taxon>
        <taxon>Micromonosporales</taxon>
        <taxon>Micromonosporaceae</taxon>
        <taxon>Micromonospora</taxon>
    </lineage>
</organism>
<keyword evidence="6" id="KW-0511">Multifunctional enzyme</keyword>
<sequence>MTGKDTSPTQVVDALRAALLTNDRLRQENRRLAALSTEPVAIVAMACRYAGGARNPEELWSLVHTGTDAMSRPPTDRGWDVAAGEPSPCGGFMPDAADFDAGFFGISPREAVTMDPQQRLLLETSWEAVERARLDPRSLRGSRTGVFIGGSAHEFMTVLATVPGAGDYLATAASGSVLAGRIAYTLGLEGPAMTVDTACSSSLVALHVAVQSIRNGECSLALAGGVSVMTTLGPLVAFAKQGGLAADGRCKSFAAAADGTGWGEGVGVVLLERLSDAQRNGHRVLAVVRGSAVNQDGASNGLTAPNGPSQQRVIRAALANAGLRPSDVDVVEAHGTGTTLGDPIEAQALLEAYGQRDPSRPLWLGSLKSNIGHTQEAAGIAGVIKMVLALQHGRLPKTLHVNEPTPHVDWSAGAVNLLTEEQEWPDTGRPRRAGVSSFGISGTNAHLILEQAPPADHTSHPGQIGRAGLPAIPWVISARAPEAVAAQAQRLLSTCAGEFDPVTIGHSLATTRSAFEYRAAVVAPDGDGLLRGLTALVEGRPDPSVTSGTAAGGKTAFLFSGQGTQHLGMGRELAGAFPVFARAFAEVCDGLRPHMDRPLRDVVFAAPDSPEAALLDETRYAQAALFAVQVALFRLVESWGLRPDVLMGHSVGELAAVHVAGALSLADACSLVAARGELMQAMPPGGAMVAVQAAADEVAPLLAGRDGEVSLAAVNGPEAVVLSGEQDAVAAVAAVFEAQSRRSKRLRVSHAFHSARMDPILADLVRAAEKLTWRSPSIAIVSTVTGEPVGAELCAPDYWGRNARGTVRFADGIHALVAAGVTRCLELGPDESLSTLGQHCLGENDRITFVPALRSTGSETRSVVGALSSLHTYGAAVDWPAFFAPAGAGTTDLPTYAFQRRRYWPARKTSTDAAALGLDPVDHPLLGACVVRADAGTTLLTGRLSVRAHRWLATEEVLGCVELPASAMVELAIRAGDEVGCDVVEELQLAGPLVLPAEGNVRLQVVVGAPDDAGRHPVEVHYRADGADERQPWRRHATGTLARNGAPLPEPIEQWPAAGAVVAERETLDGPAPGTLWRDAGSDVVYAEVELPEDHREHVDRFGLHPALLDAAARAAVAAGLLPLPAGGRVAWQGVSLHATGAVALRMRIAPDSVDAVTITAVDLAGRPVASVRALSVHAADGVARAPEGGPDCLFTVRWRPFTPVSAGQAPQPYLVLGDSDGEYADLAALAEAIDGGHDVPGVVVMPVCAEAVADTDVVAAVRAATHRVLAAIQHWLRDERFASSTLLIATRGAVSTQTDGDVADLAGAAVWGLVRTAQSEHPARFVLVDLDGSPSVPPMGELPGWGEPQLAVRAGQFLVPRLARATISEAGSGSAFTPDGTVLVTGATGGLGPLVARHLVEVHGVRRLLLMSRRGGAAEGVTDLVADLMRSGAAVTVVAGDVADAGAVRRALAEAEPDHPVRGVVHVAGVLDDGVVAALTPERVDNVLRPKLDAAVNLHQLTKDLDLSAFVLFSSAAGILGGPGQANYAAANAFLDAFAQHRRANGLPAVSLAWGGWGGGTGMAGEVTRPGRSRLARGGMALLSVSEGLALFDAAQRGRDSVVVPMRVDVSSVRVHAEDVPPLLRDLVPVRPRRGAASGAAPTFRQRLAALSAPERERALLDLVRTHVAAVLGHSSPEQVERHRGFLDLGLDSLTALELRNGLGAAIGLRLSATLLFDYPTPVDLAARLGELVSPDGSTTRAAVLAAIAQLEAGLAELDSSVRGYDTVARRMRAMVAKWQERQGRDHGDAPDVDFGSATADEMFEYITRDLGLAHADEKDVPGQPEAH</sequence>
<evidence type="ECO:0000256" key="5">
    <source>
        <dbReference type="ARBA" id="ARBA00023194"/>
    </source>
</evidence>
<dbReference type="GO" id="GO:0031177">
    <property type="term" value="F:phosphopantetheine binding"/>
    <property type="evidence" value="ECO:0007669"/>
    <property type="project" value="InterPro"/>
</dbReference>
<dbReference type="InterPro" id="IPR057326">
    <property type="entry name" value="KR_dom"/>
</dbReference>
<evidence type="ECO:0000256" key="4">
    <source>
        <dbReference type="ARBA" id="ARBA00022679"/>
    </source>
</evidence>
<name>A0A1C6UJ61_9ACTN</name>
<dbReference type="Gene3D" id="1.10.1200.10">
    <property type="entry name" value="ACP-like"/>
    <property type="match status" value="1"/>
</dbReference>
<dbReference type="SMART" id="SM00827">
    <property type="entry name" value="PKS_AT"/>
    <property type="match status" value="1"/>
</dbReference>
<keyword evidence="4 12" id="KW-0808">Transferase</keyword>
<dbReference type="Gene3D" id="3.30.70.3290">
    <property type="match status" value="1"/>
</dbReference>
<dbReference type="InterPro" id="IPR014043">
    <property type="entry name" value="Acyl_transferase_dom"/>
</dbReference>
<dbReference type="Gene3D" id="3.40.366.10">
    <property type="entry name" value="Malonyl-Coenzyme A Acyl Carrier Protein, domain 2"/>
    <property type="match status" value="1"/>
</dbReference>
<evidence type="ECO:0000256" key="2">
    <source>
        <dbReference type="ARBA" id="ARBA00022450"/>
    </source>
</evidence>
<dbReference type="SMART" id="SM01294">
    <property type="entry name" value="PKS_PP_betabranch"/>
    <property type="match status" value="1"/>
</dbReference>
<evidence type="ECO:0000256" key="7">
    <source>
        <dbReference type="ARBA" id="ARBA00023315"/>
    </source>
</evidence>
<dbReference type="InterPro" id="IPR049552">
    <property type="entry name" value="PKS_DH_N"/>
</dbReference>
<dbReference type="GO" id="GO:0033068">
    <property type="term" value="P:macrolide biosynthetic process"/>
    <property type="evidence" value="ECO:0007669"/>
    <property type="project" value="UniProtKB-ARBA"/>
</dbReference>
<dbReference type="GO" id="GO:0004315">
    <property type="term" value="F:3-oxoacyl-[acyl-carrier-protein] synthase activity"/>
    <property type="evidence" value="ECO:0007669"/>
    <property type="project" value="InterPro"/>
</dbReference>
<dbReference type="Proteomes" id="UP000199696">
    <property type="component" value="Unassembled WGS sequence"/>
</dbReference>
<dbReference type="InterPro" id="IPR020807">
    <property type="entry name" value="PKS_DH"/>
</dbReference>
<dbReference type="SMART" id="SM00826">
    <property type="entry name" value="PKS_DH"/>
    <property type="match status" value="1"/>
</dbReference>
<dbReference type="PANTHER" id="PTHR43775:SF51">
    <property type="entry name" value="INACTIVE PHENOLPHTHIOCEROL SYNTHESIS POLYKETIDE SYNTHASE TYPE I PKS1-RELATED"/>
    <property type="match status" value="1"/>
</dbReference>
<dbReference type="SUPFAM" id="SSF55048">
    <property type="entry name" value="Probable ACP-binding domain of malonyl-CoA ACP transacylase"/>
    <property type="match status" value="1"/>
</dbReference>
<gene>
    <name evidence="12" type="ORF">GA0070604_2899</name>
</gene>
<dbReference type="InterPro" id="IPR036291">
    <property type="entry name" value="NAD(P)-bd_dom_sf"/>
</dbReference>
<dbReference type="InterPro" id="IPR013968">
    <property type="entry name" value="PKS_KR"/>
</dbReference>
<dbReference type="InterPro" id="IPR014031">
    <property type="entry name" value="Ketoacyl_synth_C"/>
</dbReference>
<feature type="domain" description="Carrier" evidence="9">
    <location>
        <begin position="1659"/>
        <end position="1734"/>
    </location>
</feature>
<dbReference type="InterPro" id="IPR016036">
    <property type="entry name" value="Malonyl_transacylase_ACP-bd"/>
</dbReference>
<dbReference type="Pfam" id="PF00109">
    <property type="entry name" value="ketoacyl-synt"/>
    <property type="match status" value="1"/>
</dbReference>
<dbReference type="SUPFAM" id="SSF53901">
    <property type="entry name" value="Thiolase-like"/>
    <property type="match status" value="1"/>
</dbReference>
<dbReference type="Gene3D" id="3.40.50.720">
    <property type="entry name" value="NAD(P)-binding Rossmann-like Domain"/>
    <property type="match status" value="1"/>
</dbReference>
<dbReference type="SUPFAM" id="SSF52151">
    <property type="entry name" value="FabD/lysophospholipase-like"/>
    <property type="match status" value="1"/>
</dbReference>
<evidence type="ECO:0000256" key="1">
    <source>
        <dbReference type="ARBA" id="ARBA00001957"/>
    </source>
</evidence>
<dbReference type="PANTHER" id="PTHR43775">
    <property type="entry name" value="FATTY ACID SYNTHASE"/>
    <property type="match status" value="1"/>
</dbReference>
<keyword evidence="13" id="KW-1185">Reference proteome</keyword>
<dbReference type="InterPro" id="IPR014030">
    <property type="entry name" value="Ketoacyl_synth_N"/>
</dbReference>
<evidence type="ECO:0000256" key="6">
    <source>
        <dbReference type="ARBA" id="ARBA00023268"/>
    </source>
</evidence>
<proteinExistence type="predicted"/>
<dbReference type="PROSITE" id="PS50075">
    <property type="entry name" value="CARRIER"/>
    <property type="match status" value="1"/>
</dbReference>
<dbReference type="InterPro" id="IPR001227">
    <property type="entry name" value="Ac_transferase_dom_sf"/>
</dbReference>
<dbReference type="Gene3D" id="3.40.47.10">
    <property type="match status" value="1"/>
</dbReference>
<dbReference type="InterPro" id="IPR036736">
    <property type="entry name" value="ACP-like_sf"/>
</dbReference>
<dbReference type="PROSITE" id="PS52004">
    <property type="entry name" value="KS3_2"/>
    <property type="match status" value="1"/>
</dbReference>
<dbReference type="CDD" id="cd00833">
    <property type="entry name" value="PKS"/>
    <property type="match status" value="1"/>
</dbReference>
<dbReference type="InterPro" id="IPR049900">
    <property type="entry name" value="PKS_mFAS_DH"/>
</dbReference>
<dbReference type="InterPro" id="IPR016035">
    <property type="entry name" value="Acyl_Trfase/lysoPLipase"/>
</dbReference>
<dbReference type="Pfam" id="PF00550">
    <property type="entry name" value="PP-binding"/>
    <property type="match status" value="1"/>
</dbReference>
<dbReference type="FunFam" id="1.10.1200.10:FF:000007">
    <property type="entry name" value="Probable polyketide synthase pks17"/>
    <property type="match status" value="1"/>
</dbReference>
<dbReference type="Gene3D" id="3.10.129.110">
    <property type="entry name" value="Polyketide synthase dehydratase"/>
    <property type="match status" value="1"/>
</dbReference>
<evidence type="ECO:0000256" key="3">
    <source>
        <dbReference type="ARBA" id="ARBA00022553"/>
    </source>
</evidence>
<dbReference type="SMART" id="SM00823">
    <property type="entry name" value="PKS_PP"/>
    <property type="match status" value="1"/>
</dbReference>
<dbReference type="GO" id="GO:0004312">
    <property type="term" value="F:fatty acid synthase activity"/>
    <property type="evidence" value="ECO:0007669"/>
    <property type="project" value="TreeGrafter"/>
</dbReference>
<dbReference type="InterPro" id="IPR042104">
    <property type="entry name" value="PKS_dehydratase_sf"/>
</dbReference>
<dbReference type="PROSITE" id="PS00606">
    <property type="entry name" value="KS3_1"/>
    <property type="match status" value="1"/>
</dbReference>